<dbReference type="SMART" id="SM00228">
    <property type="entry name" value="PDZ"/>
    <property type="match status" value="1"/>
</dbReference>
<evidence type="ECO:0000313" key="2">
    <source>
        <dbReference type="EMBL" id="NLR77168.1"/>
    </source>
</evidence>
<comment type="caution">
    <text evidence="2">The sequence shown here is derived from an EMBL/GenBank/DDBJ whole genome shotgun (WGS) entry which is preliminary data.</text>
</comment>
<sequence length="393" mass="43746">MKKAFSVALFILLLIGESKGQIATFKYVHYDSQIFIKVRLNDETDTLNFIFDSGAGNTVIDLNTAKKIPSLSVDTGAGISATGAGGAQKVFLISNYAIIHLGNIQLGSVPMIAMDLLHLSEQFGRKIDGIIGYDLLKSFLTEMNTDDSTIYLYSFKDKIKAKYKSPLSFKFYSNIPIVQCAFKLKNGAEYSGPFLFDTGAGITAFINTPYVRANGLLKKSGSAIMHTTENLTTSSTSYDVRIRGFSIQHNTFNDLIISLTDVKEGVNAMKDITGILGNKIILRFNILFDYSNRRIYLSPGRQYETPFESIFSGLSFRIKDQKVLINSVVPQSVEERLGIIAGDELLSVNGNTTKEMYAIKKYFKIPGEKNIVVVRSKRNNEIATYKIENRKIL</sequence>
<dbReference type="SUPFAM" id="SSF50156">
    <property type="entry name" value="PDZ domain-like"/>
    <property type="match status" value="1"/>
</dbReference>
<organism evidence="2 3">
    <name type="scientific">Chitinophaga eiseniae</name>
    <dbReference type="NCBI Taxonomy" id="634771"/>
    <lineage>
        <taxon>Bacteria</taxon>
        <taxon>Pseudomonadati</taxon>
        <taxon>Bacteroidota</taxon>
        <taxon>Chitinophagia</taxon>
        <taxon>Chitinophagales</taxon>
        <taxon>Chitinophagaceae</taxon>
        <taxon>Chitinophaga</taxon>
    </lineage>
</organism>
<dbReference type="InterPro" id="IPR001478">
    <property type="entry name" value="PDZ"/>
</dbReference>
<proteinExistence type="predicted"/>
<dbReference type="RefSeq" id="WP_168736587.1">
    <property type="nucleotide sequence ID" value="NZ_JABAHZ010000001.1"/>
</dbReference>
<dbReference type="Gene3D" id="2.30.42.10">
    <property type="match status" value="1"/>
</dbReference>
<evidence type="ECO:0000259" key="1">
    <source>
        <dbReference type="SMART" id="SM00228"/>
    </source>
</evidence>
<keyword evidence="3" id="KW-1185">Reference proteome</keyword>
<dbReference type="CDD" id="cd05483">
    <property type="entry name" value="retropepsin_like_bacteria"/>
    <property type="match status" value="1"/>
</dbReference>
<evidence type="ECO:0000313" key="3">
    <source>
        <dbReference type="Proteomes" id="UP000552864"/>
    </source>
</evidence>
<name>A0A847SIH8_9BACT</name>
<reference evidence="2 3" key="1">
    <citation type="submission" date="2020-04" db="EMBL/GenBank/DDBJ databases">
        <authorList>
            <person name="Yin C."/>
        </authorList>
    </citation>
    <scope>NUCLEOTIDE SEQUENCE [LARGE SCALE GENOMIC DNA]</scope>
    <source>
        <strain evidence="2 3">Ak56</strain>
    </source>
</reference>
<dbReference type="SUPFAM" id="SSF50630">
    <property type="entry name" value="Acid proteases"/>
    <property type="match status" value="1"/>
</dbReference>
<protein>
    <recommendedName>
        <fullName evidence="1">PDZ domain-containing protein</fullName>
    </recommendedName>
</protein>
<dbReference type="EMBL" id="JABAHZ010000001">
    <property type="protein sequence ID" value="NLR77168.1"/>
    <property type="molecule type" value="Genomic_DNA"/>
</dbReference>
<accession>A0A847SIH8</accession>
<dbReference type="AlphaFoldDB" id="A0A847SIH8"/>
<dbReference type="Pfam" id="PF13650">
    <property type="entry name" value="Asp_protease_2"/>
    <property type="match status" value="1"/>
</dbReference>
<dbReference type="InterPro" id="IPR034122">
    <property type="entry name" value="Retropepsin-like_bacterial"/>
</dbReference>
<dbReference type="Gene3D" id="2.40.70.10">
    <property type="entry name" value="Acid Proteases"/>
    <property type="match status" value="2"/>
</dbReference>
<dbReference type="Proteomes" id="UP000552864">
    <property type="component" value="Unassembled WGS sequence"/>
</dbReference>
<gene>
    <name evidence="2" type="ORF">HGH91_00925</name>
</gene>
<dbReference type="InterPro" id="IPR036034">
    <property type="entry name" value="PDZ_sf"/>
</dbReference>
<dbReference type="InterPro" id="IPR021109">
    <property type="entry name" value="Peptidase_aspartic_dom_sf"/>
</dbReference>
<feature type="domain" description="PDZ" evidence="1">
    <location>
        <begin position="312"/>
        <end position="377"/>
    </location>
</feature>